<evidence type="ECO:0000313" key="2">
    <source>
        <dbReference type="EMBL" id="OJI90895.1"/>
    </source>
</evidence>
<protein>
    <submittedName>
        <fullName evidence="2">Uncharacterized protein</fullName>
    </submittedName>
</protein>
<reference evidence="3" key="1">
    <citation type="journal article" date="2017" name="Genome Biol.">
        <title>Comparative genomics reveals high biological diversity and specific adaptations in the industrially and medically important fungal genus Aspergillus.</title>
        <authorList>
            <person name="de Vries R.P."/>
            <person name="Riley R."/>
            <person name="Wiebenga A."/>
            <person name="Aguilar-Osorio G."/>
            <person name="Amillis S."/>
            <person name="Uchima C.A."/>
            <person name="Anderluh G."/>
            <person name="Asadollahi M."/>
            <person name="Askin M."/>
            <person name="Barry K."/>
            <person name="Battaglia E."/>
            <person name="Bayram O."/>
            <person name="Benocci T."/>
            <person name="Braus-Stromeyer S.A."/>
            <person name="Caldana C."/>
            <person name="Canovas D."/>
            <person name="Cerqueira G.C."/>
            <person name="Chen F."/>
            <person name="Chen W."/>
            <person name="Choi C."/>
            <person name="Clum A."/>
            <person name="Dos Santos R.A."/>
            <person name="Damasio A.R."/>
            <person name="Diallinas G."/>
            <person name="Emri T."/>
            <person name="Fekete E."/>
            <person name="Flipphi M."/>
            <person name="Freyberg S."/>
            <person name="Gallo A."/>
            <person name="Gournas C."/>
            <person name="Habgood R."/>
            <person name="Hainaut M."/>
            <person name="Harispe M.L."/>
            <person name="Henrissat B."/>
            <person name="Hilden K.S."/>
            <person name="Hope R."/>
            <person name="Hossain A."/>
            <person name="Karabika E."/>
            <person name="Karaffa L."/>
            <person name="Karanyi Z."/>
            <person name="Krasevec N."/>
            <person name="Kuo A."/>
            <person name="Kusch H."/>
            <person name="LaButti K."/>
            <person name="Lagendijk E.L."/>
            <person name="Lapidus A."/>
            <person name="Levasseur A."/>
            <person name="Lindquist E."/>
            <person name="Lipzen A."/>
            <person name="Logrieco A.F."/>
            <person name="MacCabe A."/>
            <person name="Maekelae M.R."/>
            <person name="Malavazi I."/>
            <person name="Melin P."/>
            <person name="Meyer V."/>
            <person name="Mielnichuk N."/>
            <person name="Miskei M."/>
            <person name="Molnar A.P."/>
            <person name="Mule G."/>
            <person name="Ngan C.Y."/>
            <person name="Orejas M."/>
            <person name="Orosz E."/>
            <person name="Ouedraogo J.P."/>
            <person name="Overkamp K.M."/>
            <person name="Park H.-S."/>
            <person name="Perrone G."/>
            <person name="Piumi F."/>
            <person name="Punt P.J."/>
            <person name="Ram A.F."/>
            <person name="Ramon A."/>
            <person name="Rauscher S."/>
            <person name="Record E."/>
            <person name="Riano-Pachon D.M."/>
            <person name="Robert V."/>
            <person name="Roehrig J."/>
            <person name="Ruller R."/>
            <person name="Salamov A."/>
            <person name="Salih N.S."/>
            <person name="Samson R.A."/>
            <person name="Sandor E."/>
            <person name="Sanguinetti M."/>
            <person name="Schuetze T."/>
            <person name="Sepcic K."/>
            <person name="Shelest E."/>
            <person name="Sherlock G."/>
            <person name="Sophianopoulou V."/>
            <person name="Squina F.M."/>
            <person name="Sun H."/>
            <person name="Susca A."/>
            <person name="Todd R.B."/>
            <person name="Tsang A."/>
            <person name="Unkles S.E."/>
            <person name="van de Wiele N."/>
            <person name="van Rossen-Uffink D."/>
            <person name="Oliveira J.V."/>
            <person name="Vesth T.C."/>
            <person name="Visser J."/>
            <person name="Yu J.-H."/>
            <person name="Zhou M."/>
            <person name="Andersen M.R."/>
            <person name="Archer D.B."/>
            <person name="Baker S.E."/>
            <person name="Benoit I."/>
            <person name="Brakhage A.A."/>
            <person name="Braus G.H."/>
            <person name="Fischer R."/>
            <person name="Frisvad J.C."/>
            <person name="Goldman G.H."/>
            <person name="Houbraken J."/>
            <person name="Oakley B."/>
            <person name="Pocsi I."/>
            <person name="Scazzocchio C."/>
            <person name="Seiboth B."/>
            <person name="vanKuyk P.A."/>
            <person name="Wortman J."/>
            <person name="Dyer P.S."/>
            <person name="Grigoriev I.V."/>
        </authorList>
    </citation>
    <scope>NUCLEOTIDE SEQUENCE [LARGE SCALE GENOMIC DNA]</scope>
    <source>
        <strain evidence="3">CBS 134.48</strain>
    </source>
</reference>
<gene>
    <name evidence="2" type="ORF">ASPTUDRAFT_276143</name>
</gene>
<evidence type="ECO:0000256" key="1">
    <source>
        <dbReference type="SAM" id="MobiDB-lite"/>
    </source>
</evidence>
<organism evidence="2 3">
    <name type="scientific">Aspergillus tubingensis (strain CBS 134.48)</name>
    <dbReference type="NCBI Taxonomy" id="767770"/>
    <lineage>
        <taxon>Eukaryota</taxon>
        <taxon>Fungi</taxon>
        <taxon>Dikarya</taxon>
        <taxon>Ascomycota</taxon>
        <taxon>Pezizomycotina</taxon>
        <taxon>Eurotiomycetes</taxon>
        <taxon>Eurotiomycetidae</taxon>
        <taxon>Eurotiales</taxon>
        <taxon>Aspergillaceae</taxon>
        <taxon>Aspergillus</taxon>
        <taxon>Aspergillus subgen. Circumdati</taxon>
    </lineage>
</organism>
<keyword evidence="3" id="KW-1185">Reference proteome</keyword>
<dbReference type="Proteomes" id="UP000184304">
    <property type="component" value="Unassembled WGS sequence"/>
</dbReference>
<name>A0A1L9NNP1_ASPTC</name>
<dbReference type="VEuPathDB" id="FungiDB:ASPTUDRAFT_276143"/>
<dbReference type="EMBL" id="KV878176">
    <property type="protein sequence ID" value="OJI90895.1"/>
    <property type="molecule type" value="Genomic_DNA"/>
</dbReference>
<dbReference type="AlphaFoldDB" id="A0A1L9NNP1"/>
<sequence length="115" mass="13643">MSPRETQGRRSRVTKEDRRTEKRERRKKEKGKKGMQQGQRVKGKEKEKIQKNKAAKKQARFGDESTTYRNGVKRAEDWAWRSIFRFRLNLTHSPSCSESCDQWNFPWDGVTVPCP</sequence>
<evidence type="ECO:0000313" key="3">
    <source>
        <dbReference type="Proteomes" id="UP000184304"/>
    </source>
</evidence>
<feature type="region of interest" description="Disordered" evidence="1">
    <location>
        <begin position="1"/>
        <end position="64"/>
    </location>
</feature>
<feature type="compositionally biased region" description="Basic residues" evidence="1">
    <location>
        <begin position="24"/>
        <end position="33"/>
    </location>
</feature>
<feature type="compositionally biased region" description="Basic and acidic residues" evidence="1">
    <location>
        <begin position="13"/>
        <end position="23"/>
    </location>
</feature>
<proteinExistence type="predicted"/>
<accession>A0A1L9NNP1</accession>